<dbReference type="OrthoDB" id="6900884at2"/>
<proteinExistence type="predicted"/>
<dbReference type="EMBL" id="VNHQ01000012">
    <property type="protein sequence ID" value="TYP65371.1"/>
    <property type="molecule type" value="Genomic_DNA"/>
</dbReference>
<evidence type="ECO:0000313" key="1">
    <source>
        <dbReference type="EMBL" id="TYP65371.1"/>
    </source>
</evidence>
<name>A0A5S5BE98_STUST</name>
<dbReference type="RefSeq" id="WP_148924776.1">
    <property type="nucleotide sequence ID" value="NZ_VNHQ01000012.1"/>
</dbReference>
<sequence length="166" mass="19051">MNWTDVKRNDLNTAICYIQNNYDPSITWKIIGYFHERMSQGEPYDQDMLHVFMAHVFERMVNGEITKKGTRIRLTADQAFGLTMRKGQGNIKGTLDRDLKATACMILLMRDGVLWQDAKGYAANLLFPDDEGEKAVERAYESHRVLLEMLDRDTLLATLAPYSLPS</sequence>
<protein>
    <submittedName>
        <fullName evidence="1">Uncharacterized protein</fullName>
    </submittedName>
</protein>
<organism evidence="1 2">
    <name type="scientific">Stutzerimonas stutzeri</name>
    <name type="common">Pseudomonas stutzeri</name>
    <dbReference type="NCBI Taxonomy" id="316"/>
    <lineage>
        <taxon>Bacteria</taxon>
        <taxon>Pseudomonadati</taxon>
        <taxon>Pseudomonadota</taxon>
        <taxon>Gammaproteobacteria</taxon>
        <taxon>Pseudomonadales</taxon>
        <taxon>Pseudomonadaceae</taxon>
        <taxon>Stutzerimonas</taxon>
    </lineage>
</organism>
<gene>
    <name evidence="1" type="ORF">A9A72_122499</name>
</gene>
<comment type="caution">
    <text evidence="1">The sequence shown here is derived from an EMBL/GenBank/DDBJ whole genome shotgun (WGS) entry which is preliminary data.</text>
</comment>
<evidence type="ECO:0000313" key="2">
    <source>
        <dbReference type="Proteomes" id="UP000324282"/>
    </source>
</evidence>
<reference evidence="1 2" key="1">
    <citation type="submission" date="2019-07" db="EMBL/GenBank/DDBJ databases">
        <title>Deep subsurface shale carbon reservoir microbial communities from Ohio and West Virginia, USA.</title>
        <authorList>
            <person name="Wrighton K."/>
        </authorList>
    </citation>
    <scope>NUCLEOTIDE SEQUENCE [LARGE SCALE GENOMIC DNA]</scope>
    <source>
        <strain evidence="1 2">NP_8Ht</strain>
    </source>
</reference>
<dbReference type="AlphaFoldDB" id="A0A5S5BE98"/>
<accession>A0A5S5BE98</accession>
<dbReference type="Proteomes" id="UP000324282">
    <property type="component" value="Unassembled WGS sequence"/>
</dbReference>